<keyword evidence="3" id="KW-0067">ATP-binding</keyword>
<dbReference type="InterPro" id="IPR004364">
    <property type="entry name" value="Aa-tRNA-synt_II"/>
</dbReference>
<keyword evidence="2" id="KW-0547">Nucleotide-binding</keyword>
<evidence type="ECO:0000313" key="5">
    <source>
        <dbReference type="EMBL" id="PIU73360.1"/>
    </source>
</evidence>
<sequence length="251" mass="29244">MTQSDFLRSIREYFWKQKFIEVEIPYLNSSLPLEPNIYAFETEWRHLNQKYYLPTSPEFALKKFLSLHHQNCFAISHCFRDLEASGPLHTPEFLMLEWYEIYKNLNDLKISTKKIVTHFLPQIIFTDLVLPVSLPQNEPDFNQFFLNQIEPKLPQDRAVFITGYPDFLTPLAKSGDRFELYINGIEIGNGCVENRNSASIKKAFINEQQYRQKKSLLSHPYSDDFIESIKTLPPCSGIGLGIDRLLGIINS</sequence>
<accession>A0A2M7ARY7</accession>
<dbReference type="Proteomes" id="UP000231407">
    <property type="component" value="Unassembled WGS sequence"/>
</dbReference>
<name>A0A2M7ARY7_9BACT</name>
<dbReference type="GO" id="GO:0004824">
    <property type="term" value="F:lysine-tRNA ligase activity"/>
    <property type="evidence" value="ECO:0007669"/>
    <property type="project" value="TreeGrafter"/>
</dbReference>
<dbReference type="GO" id="GO:0005829">
    <property type="term" value="C:cytosol"/>
    <property type="evidence" value="ECO:0007669"/>
    <property type="project" value="TreeGrafter"/>
</dbReference>
<dbReference type="AlphaFoldDB" id="A0A2M7ARY7"/>
<evidence type="ECO:0000256" key="1">
    <source>
        <dbReference type="ARBA" id="ARBA00022598"/>
    </source>
</evidence>
<protein>
    <recommendedName>
        <fullName evidence="4">Aminoacyl-transfer RNA synthetases class-II family profile domain-containing protein</fullName>
    </recommendedName>
</protein>
<evidence type="ECO:0000313" key="6">
    <source>
        <dbReference type="Proteomes" id="UP000231407"/>
    </source>
</evidence>
<dbReference type="InterPro" id="IPR045864">
    <property type="entry name" value="aa-tRNA-synth_II/BPL/LPL"/>
</dbReference>
<reference evidence="6" key="1">
    <citation type="submission" date="2017-09" db="EMBL/GenBank/DDBJ databases">
        <title>Depth-based differentiation of microbial function through sediment-hosted aquifers and enrichment of novel symbionts in the deep terrestrial subsurface.</title>
        <authorList>
            <person name="Probst A.J."/>
            <person name="Ladd B."/>
            <person name="Jarett J.K."/>
            <person name="Geller-Mcgrath D.E."/>
            <person name="Sieber C.M.K."/>
            <person name="Emerson J.B."/>
            <person name="Anantharaman K."/>
            <person name="Thomas B.C."/>
            <person name="Malmstrom R."/>
            <person name="Stieglmeier M."/>
            <person name="Klingl A."/>
            <person name="Woyke T."/>
            <person name="Ryan C.M."/>
            <person name="Banfield J.F."/>
        </authorList>
    </citation>
    <scope>NUCLEOTIDE SEQUENCE [LARGE SCALE GENOMIC DNA]</scope>
</reference>
<evidence type="ECO:0000256" key="2">
    <source>
        <dbReference type="ARBA" id="ARBA00022741"/>
    </source>
</evidence>
<dbReference type="PROSITE" id="PS50862">
    <property type="entry name" value="AA_TRNA_LIGASE_II"/>
    <property type="match status" value="1"/>
</dbReference>
<evidence type="ECO:0000256" key="3">
    <source>
        <dbReference type="ARBA" id="ARBA00022840"/>
    </source>
</evidence>
<dbReference type="GO" id="GO:0000049">
    <property type="term" value="F:tRNA binding"/>
    <property type="evidence" value="ECO:0007669"/>
    <property type="project" value="TreeGrafter"/>
</dbReference>
<gene>
    <name evidence="5" type="ORF">COS78_02705</name>
</gene>
<dbReference type="GO" id="GO:0005524">
    <property type="term" value="F:ATP binding"/>
    <property type="evidence" value="ECO:0007669"/>
    <property type="project" value="InterPro"/>
</dbReference>
<keyword evidence="1" id="KW-0436">Ligase</keyword>
<dbReference type="Pfam" id="PF00152">
    <property type="entry name" value="tRNA-synt_2"/>
    <property type="match status" value="1"/>
</dbReference>
<dbReference type="PANTHER" id="PTHR42918:SF6">
    <property type="entry name" value="ELONGATION FACTOR P--(R)-BETA-LYSINE LIGASE"/>
    <property type="match status" value="1"/>
</dbReference>
<dbReference type="InterPro" id="IPR006195">
    <property type="entry name" value="aa-tRNA-synth_II"/>
</dbReference>
<feature type="domain" description="Aminoacyl-transfer RNA synthetases class-II family profile" evidence="4">
    <location>
        <begin position="1"/>
        <end position="251"/>
    </location>
</feature>
<dbReference type="PANTHER" id="PTHR42918">
    <property type="entry name" value="LYSYL-TRNA SYNTHETASE"/>
    <property type="match status" value="1"/>
</dbReference>
<evidence type="ECO:0000259" key="4">
    <source>
        <dbReference type="PROSITE" id="PS50862"/>
    </source>
</evidence>
<dbReference type="SUPFAM" id="SSF55681">
    <property type="entry name" value="Class II aaRS and biotin synthetases"/>
    <property type="match status" value="1"/>
</dbReference>
<organism evidence="5 6">
    <name type="scientific">Candidatus Shapirobacteria bacterium CG06_land_8_20_14_3_00_40_12</name>
    <dbReference type="NCBI Taxonomy" id="1974881"/>
    <lineage>
        <taxon>Bacteria</taxon>
        <taxon>Candidatus Shapironibacteriota</taxon>
    </lineage>
</organism>
<dbReference type="EMBL" id="PEWA01000034">
    <property type="protein sequence ID" value="PIU73360.1"/>
    <property type="molecule type" value="Genomic_DNA"/>
</dbReference>
<dbReference type="GO" id="GO:0006430">
    <property type="term" value="P:lysyl-tRNA aminoacylation"/>
    <property type="evidence" value="ECO:0007669"/>
    <property type="project" value="TreeGrafter"/>
</dbReference>
<proteinExistence type="predicted"/>
<dbReference type="Gene3D" id="3.30.930.10">
    <property type="entry name" value="Bira Bifunctional Protein, Domain 2"/>
    <property type="match status" value="2"/>
</dbReference>
<comment type="caution">
    <text evidence="5">The sequence shown here is derived from an EMBL/GenBank/DDBJ whole genome shotgun (WGS) entry which is preliminary data.</text>
</comment>